<dbReference type="EMBL" id="NILC01000026">
    <property type="protein sequence ID" value="TWL25415.1"/>
    <property type="molecule type" value="Genomic_DNA"/>
</dbReference>
<keyword evidence="1" id="KW-1133">Transmembrane helix</keyword>
<dbReference type="Proteomes" id="UP000435910">
    <property type="component" value="Unassembled WGS sequence"/>
</dbReference>
<reference evidence="2 5" key="2">
    <citation type="submission" date="2020-12" db="EMBL/GenBank/DDBJ databases">
        <title>FDA dAtabase for Regulatory Grade micrObial Sequences (FDA-ARGOS): Supporting development and validation of Infectious Disease Dx tests.</title>
        <authorList>
            <person name="Nelson B."/>
            <person name="Plummer A."/>
            <person name="Tallon L."/>
            <person name="Sadzewicz L."/>
            <person name="Zhao X."/>
            <person name="Boylan J."/>
            <person name="Ott S."/>
            <person name="Bowen H."/>
            <person name="Vavikolanu K."/>
            <person name="Mehta A."/>
            <person name="Aluvathingal J."/>
            <person name="Nadendla S."/>
            <person name="Myers T."/>
            <person name="Yan Y."/>
            <person name="Sichtig H."/>
        </authorList>
    </citation>
    <scope>NUCLEOTIDE SEQUENCE [LARGE SCALE GENOMIC DNA]</scope>
    <source>
        <strain evidence="2 5">FDAARGOS_923</strain>
    </source>
</reference>
<dbReference type="InterPro" id="IPR018719">
    <property type="entry name" value="DUF2243_membrane"/>
</dbReference>
<name>A0A415JFJ8_BACLI</name>
<dbReference type="EMBL" id="CP065647">
    <property type="protein sequence ID" value="QPR71470.1"/>
    <property type="molecule type" value="Genomic_DNA"/>
</dbReference>
<dbReference type="RefSeq" id="WP_003182126.1">
    <property type="nucleotide sequence ID" value="NZ_BEXU01000008.1"/>
</dbReference>
<feature type="transmembrane region" description="Helical" evidence="1">
    <location>
        <begin position="7"/>
        <end position="30"/>
    </location>
</feature>
<evidence type="ECO:0000313" key="2">
    <source>
        <dbReference type="EMBL" id="QPR71470.1"/>
    </source>
</evidence>
<feature type="transmembrane region" description="Helical" evidence="1">
    <location>
        <begin position="50"/>
        <end position="68"/>
    </location>
</feature>
<evidence type="ECO:0000313" key="5">
    <source>
        <dbReference type="Proteomes" id="UP000595038"/>
    </source>
</evidence>
<dbReference type="GeneID" id="92861423"/>
<gene>
    <name evidence="3" type="ORF">CHCC16736_4298</name>
    <name evidence="2" type="ORF">I6G80_16750</name>
</gene>
<feature type="transmembrane region" description="Helical" evidence="1">
    <location>
        <begin position="121"/>
        <end position="138"/>
    </location>
</feature>
<protein>
    <submittedName>
        <fullName evidence="2">DUF2243 domain-containing protein</fullName>
    </submittedName>
</protein>
<feature type="transmembrane region" description="Helical" evidence="1">
    <location>
        <begin position="80"/>
        <end position="101"/>
    </location>
</feature>
<evidence type="ECO:0000313" key="4">
    <source>
        <dbReference type="Proteomes" id="UP000435910"/>
    </source>
</evidence>
<proteinExistence type="predicted"/>
<dbReference type="AlphaFoldDB" id="A0A415JFJ8"/>
<organism evidence="3 4">
    <name type="scientific">Bacillus licheniformis</name>
    <dbReference type="NCBI Taxonomy" id="1402"/>
    <lineage>
        <taxon>Bacteria</taxon>
        <taxon>Bacillati</taxon>
        <taxon>Bacillota</taxon>
        <taxon>Bacilli</taxon>
        <taxon>Bacillales</taxon>
        <taxon>Bacillaceae</taxon>
        <taxon>Bacillus</taxon>
    </lineage>
</organism>
<dbReference type="OMA" id="ILQWHHM"/>
<evidence type="ECO:0000313" key="3">
    <source>
        <dbReference type="EMBL" id="TWL25415.1"/>
    </source>
</evidence>
<keyword evidence="1" id="KW-0472">Membrane</keyword>
<accession>A0A415JFJ8</accession>
<dbReference type="Pfam" id="PF10002">
    <property type="entry name" value="DUF2243"/>
    <property type="match status" value="1"/>
</dbReference>
<reference evidence="3 4" key="1">
    <citation type="submission" date="2019-06" db="EMBL/GenBank/DDBJ databases">
        <title>Genome sequence analysis of &gt;100 Bacillus licheniformis strains suggests intrinsic resistance to this species.</title>
        <authorList>
            <person name="Wels M."/>
            <person name="Siezen R.J."/>
            <person name="Johansen E."/>
            <person name="Stuer-Lauridsen B."/>
            <person name="Bjerre K."/>
            <person name="Nielsen B.K.K."/>
        </authorList>
    </citation>
    <scope>NUCLEOTIDE SEQUENCE [LARGE SCALE GENOMIC DNA]</scope>
    <source>
        <strain evidence="3 4">BAC-16736</strain>
    </source>
</reference>
<evidence type="ECO:0000256" key="1">
    <source>
        <dbReference type="SAM" id="Phobius"/>
    </source>
</evidence>
<sequence length="144" mass="16442">MKNKKAFWGPFLFGVGIIAMIDGIIFHQLLQWHSVYMDTDRSHQIMSDGLFHLFSLVILFIGGILLWNRGELGSSRPQHIFWGASLLGAGWFNFLEGIINHHLLQIHHVNQLSPNRLLFDFAYDASGLLIILAGWLIYRKGKQG</sequence>
<keyword evidence="1" id="KW-0812">Transmembrane</keyword>
<dbReference type="Proteomes" id="UP000595038">
    <property type="component" value="Chromosome"/>
</dbReference>